<evidence type="ECO:0000313" key="2">
    <source>
        <dbReference type="Proteomes" id="UP000324222"/>
    </source>
</evidence>
<keyword evidence="2" id="KW-1185">Reference proteome</keyword>
<reference evidence="1 2" key="1">
    <citation type="submission" date="2019-05" db="EMBL/GenBank/DDBJ databases">
        <title>Another draft genome of Portunus trituberculatus and its Hox gene families provides insights of decapod evolution.</title>
        <authorList>
            <person name="Jeong J.-H."/>
            <person name="Song I."/>
            <person name="Kim S."/>
            <person name="Choi T."/>
            <person name="Kim D."/>
            <person name="Ryu S."/>
            <person name="Kim W."/>
        </authorList>
    </citation>
    <scope>NUCLEOTIDE SEQUENCE [LARGE SCALE GENOMIC DNA]</scope>
    <source>
        <tissue evidence="1">Muscle</tissue>
    </source>
</reference>
<protein>
    <submittedName>
        <fullName evidence="1">Uncharacterized protein</fullName>
    </submittedName>
</protein>
<organism evidence="1 2">
    <name type="scientific">Portunus trituberculatus</name>
    <name type="common">Swimming crab</name>
    <name type="synonym">Neptunus trituberculatus</name>
    <dbReference type="NCBI Taxonomy" id="210409"/>
    <lineage>
        <taxon>Eukaryota</taxon>
        <taxon>Metazoa</taxon>
        <taxon>Ecdysozoa</taxon>
        <taxon>Arthropoda</taxon>
        <taxon>Crustacea</taxon>
        <taxon>Multicrustacea</taxon>
        <taxon>Malacostraca</taxon>
        <taxon>Eumalacostraca</taxon>
        <taxon>Eucarida</taxon>
        <taxon>Decapoda</taxon>
        <taxon>Pleocyemata</taxon>
        <taxon>Brachyura</taxon>
        <taxon>Eubrachyura</taxon>
        <taxon>Portunoidea</taxon>
        <taxon>Portunidae</taxon>
        <taxon>Portuninae</taxon>
        <taxon>Portunus</taxon>
    </lineage>
</organism>
<name>A0A5B7ERW4_PORTR</name>
<proteinExistence type="predicted"/>
<dbReference type="Proteomes" id="UP000324222">
    <property type="component" value="Unassembled WGS sequence"/>
</dbReference>
<sequence>MVTDTPPCRVLLSRPTFTLKFPSVLALLPFNVSLSPALIPRPFSSPQPHLNLVSGSRHNGVNIFLCSPLKVQRSFISMQ</sequence>
<gene>
    <name evidence="1" type="ORF">E2C01_029603</name>
</gene>
<accession>A0A5B7ERW4</accession>
<evidence type="ECO:0000313" key="1">
    <source>
        <dbReference type="EMBL" id="MPC36155.1"/>
    </source>
</evidence>
<dbReference type="AlphaFoldDB" id="A0A5B7ERW4"/>
<dbReference type="EMBL" id="VSRR010003437">
    <property type="protein sequence ID" value="MPC36155.1"/>
    <property type="molecule type" value="Genomic_DNA"/>
</dbReference>
<comment type="caution">
    <text evidence="1">The sequence shown here is derived from an EMBL/GenBank/DDBJ whole genome shotgun (WGS) entry which is preliminary data.</text>
</comment>